<comment type="caution">
    <text evidence="1">The sequence shown here is derived from an EMBL/GenBank/DDBJ whole genome shotgun (WGS) entry which is preliminary data.</text>
</comment>
<reference evidence="1" key="1">
    <citation type="journal article" date="2014" name="Front. Microbiol.">
        <title>High frequency of phylogenetically diverse reductive dehalogenase-homologous genes in deep subseafloor sedimentary metagenomes.</title>
        <authorList>
            <person name="Kawai M."/>
            <person name="Futagami T."/>
            <person name="Toyoda A."/>
            <person name="Takaki Y."/>
            <person name="Nishi S."/>
            <person name="Hori S."/>
            <person name="Arai W."/>
            <person name="Tsubouchi T."/>
            <person name="Morono Y."/>
            <person name="Uchiyama I."/>
            <person name="Ito T."/>
            <person name="Fujiyama A."/>
            <person name="Inagaki F."/>
            <person name="Takami H."/>
        </authorList>
    </citation>
    <scope>NUCLEOTIDE SEQUENCE</scope>
    <source>
        <strain evidence="1">Expedition CK06-06</strain>
    </source>
</reference>
<dbReference type="EMBL" id="BARS01014411">
    <property type="protein sequence ID" value="GAF93116.1"/>
    <property type="molecule type" value="Genomic_DNA"/>
</dbReference>
<feature type="non-terminal residue" evidence="1">
    <location>
        <position position="1"/>
    </location>
</feature>
<evidence type="ECO:0000313" key="1">
    <source>
        <dbReference type="EMBL" id="GAF93116.1"/>
    </source>
</evidence>
<proteinExistence type="predicted"/>
<organism evidence="1">
    <name type="scientific">marine sediment metagenome</name>
    <dbReference type="NCBI Taxonomy" id="412755"/>
    <lineage>
        <taxon>unclassified sequences</taxon>
        <taxon>metagenomes</taxon>
        <taxon>ecological metagenomes</taxon>
    </lineage>
</organism>
<accession>X0U171</accession>
<name>X0U171_9ZZZZ</name>
<gene>
    <name evidence="1" type="ORF">S01H1_24318</name>
</gene>
<protein>
    <submittedName>
        <fullName evidence="1">Uncharacterized protein</fullName>
    </submittedName>
</protein>
<dbReference type="AlphaFoldDB" id="X0U171"/>
<sequence length="38" mass="4308">YESIKNLVKHVVFLTKSLSVTRPESCLFDSVFSSVYAI</sequence>